<dbReference type="PANTHER" id="PTHR30576:SF8">
    <property type="entry name" value="UNDECAPRENYL-PHOSPHATE GALACTOSE PHOSPHOTRANSFERASE"/>
    <property type="match status" value="1"/>
</dbReference>
<gene>
    <name evidence="4" type="ORF">HCB25_15205</name>
</gene>
<keyword evidence="2" id="KW-0812">Transmembrane</keyword>
<protein>
    <submittedName>
        <fullName evidence="4">Sugar transferase</fullName>
    </submittedName>
</protein>
<dbReference type="InterPro" id="IPR003362">
    <property type="entry name" value="Bact_transf"/>
</dbReference>
<keyword evidence="4" id="KW-0808">Transferase</keyword>
<reference evidence="4 5" key="1">
    <citation type="submission" date="2020-03" db="EMBL/GenBank/DDBJ databases">
        <title>Soil Listeria distribution.</title>
        <authorList>
            <person name="Liao J."/>
            <person name="Wiedmann M."/>
        </authorList>
    </citation>
    <scope>NUCLEOTIDE SEQUENCE [LARGE SCALE GENOMIC DNA]</scope>
    <source>
        <strain evidence="4 5">FSL L7-0153</strain>
    </source>
</reference>
<evidence type="ECO:0000256" key="2">
    <source>
        <dbReference type="SAM" id="Phobius"/>
    </source>
</evidence>
<evidence type="ECO:0000313" key="5">
    <source>
        <dbReference type="Proteomes" id="UP000550367"/>
    </source>
</evidence>
<keyword evidence="2" id="KW-1133">Transmembrane helix</keyword>
<proteinExistence type="inferred from homology"/>
<dbReference type="Pfam" id="PF02397">
    <property type="entry name" value="Bac_transf"/>
    <property type="match status" value="1"/>
</dbReference>
<name>A0A842FLM7_9LIST</name>
<sequence length="212" mass="24504">MKERNSVMKRLLDCIAATVLLLILWLPICLLLVITKYHFKESPIFKQARVGKDNQLFTIYKIKTMKTIVQSDGATMSDAARLTSYGRFLRATSLDELLQLWNVLKGDLSFVGPRPLLPEYQSSYTVEQNRRHKVMPGITGWAQVNGRNNISWDRKFQLDIWYVDHHSLQMDAKIILLTITRVFRREGITKAGHATTEKFNEIVTQHIEGEQV</sequence>
<evidence type="ECO:0000256" key="1">
    <source>
        <dbReference type="ARBA" id="ARBA00006464"/>
    </source>
</evidence>
<dbReference type="AlphaFoldDB" id="A0A842FLM7"/>
<organism evidence="4 5">
    <name type="scientific">Listeria booriae</name>
    <dbReference type="NCBI Taxonomy" id="1552123"/>
    <lineage>
        <taxon>Bacteria</taxon>
        <taxon>Bacillati</taxon>
        <taxon>Bacillota</taxon>
        <taxon>Bacilli</taxon>
        <taxon>Bacillales</taxon>
        <taxon>Listeriaceae</taxon>
        <taxon>Listeria</taxon>
    </lineage>
</organism>
<evidence type="ECO:0000313" key="4">
    <source>
        <dbReference type="EMBL" id="MBC2245409.1"/>
    </source>
</evidence>
<comment type="similarity">
    <text evidence="1">Belongs to the bacterial sugar transferase family.</text>
</comment>
<dbReference type="Proteomes" id="UP000550367">
    <property type="component" value="Unassembled WGS sequence"/>
</dbReference>
<dbReference type="PANTHER" id="PTHR30576">
    <property type="entry name" value="COLANIC BIOSYNTHESIS UDP-GLUCOSE LIPID CARRIER TRANSFERASE"/>
    <property type="match status" value="1"/>
</dbReference>
<keyword evidence="2" id="KW-0472">Membrane</keyword>
<dbReference type="GO" id="GO:0016780">
    <property type="term" value="F:phosphotransferase activity, for other substituted phosphate groups"/>
    <property type="evidence" value="ECO:0007669"/>
    <property type="project" value="TreeGrafter"/>
</dbReference>
<comment type="caution">
    <text evidence="4">The sequence shown here is derived from an EMBL/GenBank/DDBJ whole genome shotgun (WGS) entry which is preliminary data.</text>
</comment>
<feature type="domain" description="Bacterial sugar transferase" evidence="3">
    <location>
        <begin position="9"/>
        <end position="183"/>
    </location>
</feature>
<accession>A0A842FLM7</accession>
<dbReference type="EMBL" id="JAARYY010000011">
    <property type="protein sequence ID" value="MBC2245409.1"/>
    <property type="molecule type" value="Genomic_DNA"/>
</dbReference>
<feature type="transmembrane region" description="Helical" evidence="2">
    <location>
        <begin position="12"/>
        <end position="34"/>
    </location>
</feature>
<evidence type="ECO:0000259" key="3">
    <source>
        <dbReference type="Pfam" id="PF02397"/>
    </source>
</evidence>